<keyword evidence="3" id="KW-1185">Reference proteome</keyword>
<evidence type="ECO:0000256" key="1">
    <source>
        <dbReference type="SAM" id="MobiDB-lite"/>
    </source>
</evidence>
<protein>
    <submittedName>
        <fullName evidence="2">Uncharacterized protein</fullName>
    </submittedName>
</protein>
<dbReference type="AlphaFoldDB" id="A0ABD1FDY6"/>
<comment type="caution">
    <text evidence="2">The sequence shown here is derived from an EMBL/GenBank/DDBJ whole genome shotgun (WGS) entry which is preliminary data.</text>
</comment>
<dbReference type="Proteomes" id="UP001566132">
    <property type="component" value="Unassembled WGS sequence"/>
</dbReference>
<gene>
    <name evidence="2" type="ORF">ABEB36_001257</name>
</gene>
<evidence type="ECO:0000313" key="3">
    <source>
        <dbReference type="Proteomes" id="UP001566132"/>
    </source>
</evidence>
<proteinExistence type="predicted"/>
<sequence length="340" mass="37869">MGPKAWTQKRVLKMILPWMPRINQSTHDEVLWASNNLVRVGSVLKRKMVPANSKRSFSRCTTRASALVVSQKDYISNWDPTRACCLTDVTVVSLYEGLPPVRIPPTAALKATQLASILFCYVCVILLTTEVGRSSSTRIEQQQQQPHPHNSKSISSSSLVVLRQATSDTSVIYGRPILTSNSSKGENDTRNALVTRNSRITNVYDNNEHGSSYTNRIGELKNSTSSGASSGGGISDFLLTNFHVFSKISNASGLGYNTKERLNAIRLSMPSAHAQDTDSCKYTKHYNRWCIMSPPGFCPLQPQHTIRKLYEVSDFPPRLNLTPTKQFLFRVVSPSKDSER</sequence>
<name>A0ABD1FDY6_HYPHA</name>
<feature type="region of interest" description="Disordered" evidence="1">
    <location>
        <begin position="137"/>
        <end position="157"/>
    </location>
</feature>
<accession>A0ABD1FDY6</accession>
<organism evidence="2 3">
    <name type="scientific">Hypothenemus hampei</name>
    <name type="common">Coffee berry borer</name>
    <dbReference type="NCBI Taxonomy" id="57062"/>
    <lineage>
        <taxon>Eukaryota</taxon>
        <taxon>Metazoa</taxon>
        <taxon>Ecdysozoa</taxon>
        <taxon>Arthropoda</taxon>
        <taxon>Hexapoda</taxon>
        <taxon>Insecta</taxon>
        <taxon>Pterygota</taxon>
        <taxon>Neoptera</taxon>
        <taxon>Endopterygota</taxon>
        <taxon>Coleoptera</taxon>
        <taxon>Polyphaga</taxon>
        <taxon>Cucujiformia</taxon>
        <taxon>Curculionidae</taxon>
        <taxon>Scolytinae</taxon>
        <taxon>Hypothenemus</taxon>
    </lineage>
</organism>
<feature type="compositionally biased region" description="Polar residues" evidence="1">
    <location>
        <begin position="137"/>
        <end position="148"/>
    </location>
</feature>
<dbReference type="EMBL" id="JBDJPC010000001">
    <property type="protein sequence ID" value="KAL1517499.1"/>
    <property type="molecule type" value="Genomic_DNA"/>
</dbReference>
<evidence type="ECO:0000313" key="2">
    <source>
        <dbReference type="EMBL" id="KAL1517499.1"/>
    </source>
</evidence>
<reference evidence="2 3" key="1">
    <citation type="submission" date="2024-05" db="EMBL/GenBank/DDBJ databases">
        <title>Genetic variation in Jamaican populations of the coffee berry borer (Hypothenemus hampei).</title>
        <authorList>
            <person name="Errbii M."/>
            <person name="Myrie A."/>
        </authorList>
    </citation>
    <scope>NUCLEOTIDE SEQUENCE [LARGE SCALE GENOMIC DNA]</scope>
    <source>
        <strain evidence="2">JA-Hopewell-2020-01-JO</strain>
        <tissue evidence="2">Whole body</tissue>
    </source>
</reference>